<dbReference type="Pfam" id="PF16925">
    <property type="entry name" value="TetR_C_13"/>
    <property type="match status" value="1"/>
</dbReference>
<evidence type="ECO:0000256" key="2">
    <source>
        <dbReference type="ARBA" id="ARBA00023125"/>
    </source>
</evidence>
<evidence type="ECO:0000313" key="7">
    <source>
        <dbReference type="Proteomes" id="UP000198968"/>
    </source>
</evidence>
<evidence type="ECO:0000256" key="3">
    <source>
        <dbReference type="ARBA" id="ARBA00023163"/>
    </source>
</evidence>
<dbReference type="OrthoDB" id="270177at2"/>
<evidence type="ECO:0000313" key="6">
    <source>
        <dbReference type="EMBL" id="SFO11454.1"/>
    </source>
</evidence>
<proteinExistence type="predicted"/>
<dbReference type="Proteomes" id="UP000198968">
    <property type="component" value="Unassembled WGS sequence"/>
</dbReference>
<dbReference type="EMBL" id="FOVG01000003">
    <property type="protein sequence ID" value="SFO11454.1"/>
    <property type="molecule type" value="Genomic_DNA"/>
</dbReference>
<keyword evidence="2 4" id="KW-0238">DNA-binding</keyword>
<dbReference type="Gene3D" id="1.10.357.10">
    <property type="entry name" value="Tetracycline Repressor, domain 2"/>
    <property type="match status" value="1"/>
</dbReference>
<keyword evidence="3" id="KW-0804">Transcription</keyword>
<dbReference type="Pfam" id="PF00440">
    <property type="entry name" value="TetR_N"/>
    <property type="match status" value="1"/>
</dbReference>
<dbReference type="PANTHER" id="PTHR47506:SF10">
    <property type="entry name" value="TRANSCRIPTIONAL REGULATORY PROTEIN"/>
    <property type="match status" value="1"/>
</dbReference>
<evidence type="ECO:0000256" key="4">
    <source>
        <dbReference type="PROSITE-ProRule" id="PRU00335"/>
    </source>
</evidence>
<keyword evidence="1" id="KW-0805">Transcription regulation</keyword>
<dbReference type="Gene3D" id="1.10.10.60">
    <property type="entry name" value="Homeodomain-like"/>
    <property type="match status" value="1"/>
</dbReference>
<name>A0A1I5EIW9_9GAMM</name>
<protein>
    <submittedName>
        <fullName evidence="6">Transcriptional regulator, TetR family</fullName>
    </submittedName>
</protein>
<dbReference type="InterPro" id="IPR036271">
    <property type="entry name" value="Tet_transcr_reg_TetR-rel_C_sf"/>
</dbReference>
<dbReference type="InterPro" id="IPR009057">
    <property type="entry name" value="Homeodomain-like_sf"/>
</dbReference>
<accession>A0A1I5EIW9</accession>
<feature type="DNA-binding region" description="H-T-H motif" evidence="4">
    <location>
        <begin position="41"/>
        <end position="60"/>
    </location>
</feature>
<dbReference type="InterPro" id="IPR001647">
    <property type="entry name" value="HTH_TetR"/>
</dbReference>
<dbReference type="PROSITE" id="PS50977">
    <property type="entry name" value="HTH_TETR_2"/>
    <property type="match status" value="1"/>
</dbReference>
<dbReference type="SUPFAM" id="SSF46689">
    <property type="entry name" value="Homeodomain-like"/>
    <property type="match status" value="1"/>
</dbReference>
<evidence type="ECO:0000256" key="1">
    <source>
        <dbReference type="ARBA" id="ARBA00023015"/>
    </source>
</evidence>
<dbReference type="SUPFAM" id="SSF48498">
    <property type="entry name" value="Tetracyclin repressor-like, C-terminal domain"/>
    <property type="match status" value="1"/>
</dbReference>
<reference evidence="7" key="1">
    <citation type="submission" date="2016-10" db="EMBL/GenBank/DDBJ databases">
        <authorList>
            <person name="Varghese N."/>
            <person name="Submissions S."/>
        </authorList>
    </citation>
    <scope>NUCLEOTIDE SEQUENCE [LARGE SCALE GENOMIC DNA]</scope>
    <source>
        <strain evidence="7">OV426</strain>
    </source>
</reference>
<gene>
    <name evidence="6" type="ORF">SAMN05428971_2960</name>
</gene>
<dbReference type="PROSITE" id="PS01081">
    <property type="entry name" value="HTH_TETR_1"/>
    <property type="match status" value="1"/>
</dbReference>
<dbReference type="PANTHER" id="PTHR47506">
    <property type="entry name" value="TRANSCRIPTIONAL REGULATORY PROTEIN"/>
    <property type="match status" value="1"/>
</dbReference>
<sequence>MVFAMNDNRYKERGRPRAFDTDAALDSAMLVFRQKGYHATSIGDLGQAMQLTTGSIYKAFTDKRTLFANVFARYLSMRNSSLAARLAQCENGREQLAALLDFYVDSVRDVEGERGCLVAVSAVELQTLDEELAGAVSAALIRNQQNLQQIISLGQQDGSVNPALDRDATASLMLCIVLGMRVAGKVAATRPDASIIPLALKLLD</sequence>
<feature type="domain" description="HTH tetR-type" evidence="5">
    <location>
        <begin position="18"/>
        <end position="78"/>
    </location>
</feature>
<dbReference type="RefSeq" id="WP_090964903.1">
    <property type="nucleotide sequence ID" value="NZ_FOVG01000003.1"/>
</dbReference>
<dbReference type="InterPro" id="IPR011075">
    <property type="entry name" value="TetR_C"/>
</dbReference>
<evidence type="ECO:0000259" key="5">
    <source>
        <dbReference type="PROSITE" id="PS50977"/>
    </source>
</evidence>
<dbReference type="GO" id="GO:0003677">
    <property type="term" value="F:DNA binding"/>
    <property type="evidence" value="ECO:0007669"/>
    <property type="project" value="UniProtKB-UniRule"/>
</dbReference>
<organism evidence="6 7">
    <name type="scientific">Candidatus Pantoea varia</name>
    <dbReference type="NCBI Taxonomy" id="1881036"/>
    <lineage>
        <taxon>Bacteria</taxon>
        <taxon>Pseudomonadati</taxon>
        <taxon>Pseudomonadota</taxon>
        <taxon>Gammaproteobacteria</taxon>
        <taxon>Enterobacterales</taxon>
        <taxon>Erwiniaceae</taxon>
        <taxon>Pantoea</taxon>
    </lineage>
</organism>
<dbReference type="AlphaFoldDB" id="A0A1I5EIW9"/>
<keyword evidence="7" id="KW-1185">Reference proteome</keyword>
<dbReference type="InterPro" id="IPR023772">
    <property type="entry name" value="DNA-bd_HTH_TetR-type_CS"/>
</dbReference>